<proteinExistence type="predicted"/>
<evidence type="ECO:0000313" key="2">
    <source>
        <dbReference type="Proteomes" id="UP000828390"/>
    </source>
</evidence>
<accession>A0A9D4GDR6</accession>
<keyword evidence="2" id="KW-1185">Reference proteome</keyword>
<organism evidence="1 2">
    <name type="scientific">Dreissena polymorpha</name>
    <name type="common">Zebra mussel</name>
    <name type="synonym">Mytilus polymorpha</name>
    <dbReference type="NCBI Taxonomy" id="45954"/>
    <lineage>
        <taxon>Eukaryota</taxon>
        <taxon>Metazoa</taxon>
        <taxon>Spiralia</taxon>
        <taxon>Lophotrochozoa</taxon>
        <taxon>Mollusca</taxon>
        <taxon>Bivalvia</taxon>
        <taxon>Autobranchia</taxon>
        <taxon>Heteroconchia</taxon>
        <taxon>Euheterodonta</taxon>
        <taxon>Imparidentia</taxon>
        <taxon>Neoheterodontei</taxon>
        <taxon>Myida</taxon>
        <taxon>Dreissenoidea</taxon>
        <taxon>Dreissenidae</taxon>
        <taxon>Dreissena</taxon>
    </lineage>
</organism>
<gene>
    <name evidence="1" type="ORF">DPMN_143939</name>
</gene>
<protein>
    <submittedName>
        <fullName evidence="1">Uncharacterized protein</fullName>
    </submittedName>
</protein>
<sequence>MHSTEVHELLIRLQINLVKLNKLQSCCESRIHDLTTLYQEHELMVCEIHRNINSNLDKIEKSSLKKTPEVEQSMVKILYQSIHSFLDELKESTLNEAKQTISDHQASQKTCSETCKIYYTELKLLQEALQYSSDKSNLKFCLIATHKCKEKLLYLDNIFVKLQNSVLKQPIIDIEQYLSKLSGLSTLVQSSNEVTYQVNTDIEQLLYSLSKLVTNVFSNVFSEDCRSEHNECDETHVSTVET</sequence>
<comment type="caution">
    <text evidence="1">The sequence shown here is derived from an EMBL/GenBank/DDBJ whole genome shotgun (WGS) entry which is preliminary data.</text>
</comment>
<reference evidence="1" key="1">
    <citation type="journal article" date="2019" name="bioRxiv">
        <title>The Genome of the Zebra Mussel, Dreissena polymorpha: A Resource for Invasive Species Research.</title>
        <authorList>
            <person name="McCartney M.A."/>
            <person name="Auch B."/>
            <person name="Kono T."/>
            <person name="Mallez S."/>
            <person name="Zhang Y."/>
            <person name="Obille A."/>
            <person name="Becker A."/>
            <person name="Abrahante J.E."/>
            <person name="Garbe J."/>
            <person name="Badalamenti J.P."/>
            <person name="Herman A."/>
            <person name="Mangelson H."/>
            <person name="Liachko I."/>
            <person name="Sullivan S."/>
            <person name="Sone E.D."/>
            <person name="Koren S."/>
            <person name="Silverstein K.A.T."/>
            <person name="Beckman K.B."/>
            <person name="Gohl D.M."/>
        </authorList>
    </citation>
    <scope>NUCLEOTIDE SEQUENCE</scope>
    <source>
        <strain evidence="1">Duluth1</strain>
        <tissue evidence="1">Whole animal</tissue>
    </source>
</reference>
<name>A0A9D4GDR6_DREPO</name>
<evidence type="ECO:0000313" key="1">
    <source>
        <dbReference type="EMBL" id="KAH3815416.1"/>
    </source>
</evidence>
<dbReference type="EMBL" id="JAIWYP010000006">
    <property type="protein sequence ID" value="KAH3815416.1"/>
    <property type="molecule type" value="Genomic_DNA"/>
</dbReference>
<dbReference type="Proteomes" id="UP000828390">
    <property type="component" value="Unassembled WGS sequence"/>
</dbReference>
<dbReference type="AlphaFoldDB" id="A0A9D4GDR6"/>
<reference evidence="1" key="2">
    <citation type="submission" date="2020-11" db="EMBL/GenBank/DDBJ databases">
        <authorList>
            <person name="McCartney M.A."/>
            <person name="Auch B."/>
            <person name="Kono T."/>
            <person name="Mallez S."/>
            <person name="Becker A."/>
            <person name="Gohl D.M."/>
            <person name="Silverstein K.A.T."/>
            <person name="Koren S."/>
            <person name="Bechman K.B."/>
            <person name="Herman A."/>
            <person name="Abrahante J.E."/>
            <person name="Garbe J."/>
        </authorList>
    </citation>
    <scope>NUCLEOTIDE SEQUENCE</scope>
    <source>
        <strain evidence="1">Duluth1</strain>
        <tissue evidence="1">Whole animal</tissue>
    </source>
</reference>